<evidence type="ECO:0000313" key="2">
    <source>
        <dbReference type="Proteomes" id="UP001165960"/>
    </source>
</evidence>
<sequence length="136" mass="14256">MVLTTEATSHAFTPFETAFIGPAHPPSASSTLSTISSPPLEDNISDPHAILSAVIVSPQPPIVPNIMTTPTFDQVQETALALVQDGCAASVTTEFPDLPANVSYNTQGTLNKLPLDVSNNMDQSDGNIKLQALSPN</sequence>
<evidence type="ECO:0000313" key="1">
    <source>
        <dbReference type="EMBL" id="KAJ9074629.1"/>
    </source>
</evidence>
<reference evidence="1" key="1">
    <citation type="submission" date="2022-04" db="EMBL/GenBank/DDBJ databases">
        <title>Genome of the entomopathogenic fungus Entomophthora muscae.</title>
        <authorList>
            <person name="Elya C."/>
            <person name="Lovett B.R."/>
            <person name="Lee E."/>
            <person name="Macias A.M."/>
            <person name="Hajek A.E."/>
            <person name="De Bivort B.L."/>
            <person name="Kasson M.T."/>
            <person name="De Fine Licht H.H."/>
            <person name="Stajich J.E."/>
        </authorList>
    </citation>
    <scope>NUCLEOTIDE SEQUENCE</scope>
    <source>
        <strain evidence="1">Berkeley</strain>
    </source>
</reference>
<organism evidence="1 2">
    <name type="scientific">Entomophthora muscae</name>
    <dbReference type="NCBI Taxonomy" id="34485"/>
    <lineage>
        <taxon>Eukaryota</taxon>
        <taxon>Fungi</taxon>
        <taxon>Fungi incertae sedis</taxon>
        <taxon>Zoopagomycota</taxon>
        <taxon>Entomophthoromycotina</taxon>
        <taxon>Entomophthoromycetes</taxon>
        <taxon>Entomophthorales</taxon>
        <taxon>Entomophthoraceae</taxon>
        <taxon>Entomophthora</taxon>
    </lineage>
</organism>
<keyword evidence="2" id="KW-1185">Reference proteome</keyword>
<gene>
    <name evidence="1" type="ORF">DSO57_1004431</name>
</gene>
<dbReference type="EMBL" id="QTSX02002851">
    <property type="protein sequence ID" value="KAJ9074629.1"/>
    <property type="molecule type" value="Genomic_DNA"/>
</dbReference>
<protein>
    <submittedName>
        <fullName evidence="1">Uncharacterized protein</fullName>
    </submittedName>
</protein>
<name>A0ACC2TIX8_9FUNG</name>
<proteinExistence type="predicted"/>
<accession>A0ACC2TIX8</accession>
<comment type="caution">
    <text evidence="1">The sequence shown here is derived from an EMBL/GenBank/DDBJ whole genome shotgun (WGS) entry which is preliminary data.</text>
</comment>
<dbReference type="Proteomes" id="UP001165960">
    <property type="component" value="Unassembled WGS sequence"/>
</dbReference>